<feature type="signal peptide" evidence="1">
    <location>
        <begin position="1"/>
        <end position="23"/>
    </location>
</feature>
<accession>A0A6L2M114</accession>
<gene>
    <name evidence="2" type="ORF">Tci_039646</name>
</gene>
<protein>
    <submittedName>
        <fullName evidence="2">Uncharacterized protein</fullName>
    </submittedName>
</protein>
<dbReference type="AlphaFoldDB" id="A0A6L2M114"/>
<reference evidence="2" key="1">
    <citation type="journal article" date="2019" name="Sci. Rep.">
        <title>Draft genome of Tanacetum cinerariifolium, the natural source of mosquito coil.</title>
        <authorList>
            <person name="Yamashiro T."/>
            <person name="Shiraishi A."/>
            <person name="Satake H."/>
            <person name="Nakayama K."/>
        </authorList>
    </citation>
    <scope>NUCLEOTIDE SEQUENCE</scope>
</reference>
<sequence>MTFVWMFLSFLCHFPLLNPFGDAHVTTFTIAYEAYGREATVPIFRSFLTLGPAGDWLTFQKRHVPNIPAIFGDFMSNIPKWKSEFIFVKQTLISDILPGLIINSHHGHGTFAYPYPMKSFDNTLRNHLWRNPGQTPSYSVRPTDQPVDIGSPSVDHLTIAVDDDQVKSSSFSKHKGASGFELAIVGEGCSGQSAAIMEGSKKMRSITEALEEEATIMRLLSKIRKTKPVILGILLTVPTLLLLVYGEEAHAGHNMLFDLHYPLLRDKLGKTYGAMMPGLGSREGFSTKKSEEVVVLSSKLKDSNLEKARLVRDFFNWSQKLDEVHGLGDSYDFKYVQDYHLEIENIFDEAAEAFYKLKFPCVSLLGEKAGQSLKELAIMEAPSV</sequence>
<dbReference type="EMBL" id="BKCJ010005609">
    <property type="protein sequence ID" value="GEU67668.1"/>
    <property type="molecule type" value="Genomic_DNA"/>
</dbReference>
<evidence type="ECO:0000256" key="1">
    <source>
        <dbReference type="SAM" id="SignalP"/>
    </source>
</evidence>
<proteinExistence type="predicted"/>
<feature type="chain" id="PRO_5026961839" evidence="1">
    <location>
        <begin position="24"/>
        <end position="384"/>
    </location>
</feature>
<keyword evidence="1" id="KW-0732">Signal</keyword>
<name>A0A6L2M114_TANCI</name>
<comment type="caution">
    <text evidence="2">The sequence shown here is derived from an EMBL/GenBank/DDBJ whole genome shotgun (WGS) entry which is preliminary data.</text>
</comment>
<evidence type="ECO:0000313" key="2">
    <source>
        <dbReference type="EMBL" id="GEU67668.1"/>
    </source>
</evidence>
<organism evidence="2">
    <name type="scientific">Tanacetum cinerariifolium</name>
    <name type="common">Dalmatian daisy</name>
    <name type="synonym">Chrysanthemum cinerariifolium</name>
    <dbReference type="NCBI Taxonomy" id="118510"/>
    <lineage>
        <taxon>Eukaryota</taxon>
        <taxon>Viridiplantae</taxon>
        <taxon>Streptophyta</taxon>
        <taxon>Embryophyta</taxon>
        <taxon>Tracheophyta</taxon>
        <taxon>Spermatophyta</taxon>
        <taxon>Magnoliopsida</taxon>
        <taxon>eudicotyledons</taxon>
        <taxon>Gunneridae</taxon>
        <taxon>Pentapetalae</taxon>
        <taxon>asterids</taxon>
        <taxon>campanulids</taxon>
        <taxon>Asterales</taxon>
        <taxon>Asteraceae</taxon>
        <taxon>Asteroideae</taxon>
        <taxon>Anthemideae</taxon>
        <taxon>Anthemidinae</taxon>
        <taxon>Tanacetum</taxon>
    </lineage>
</organism>